<dbReference type="PANTHER" id="PTHR42834">
    <property type="entry name" value="ENDONUCLEASE/EXONUCLEASE/PHOSPHATASE FAMILY PROTEIN (AFU_ORTHOLOGUE AFUA_3G09210)"/>
    <property type="match status" value="1"/>
</dbReference>
<keyword evidence="5" id="KW-1185">Reference proteome</keyword>
<organism evidence="4 5">
    <name type="scientific">Actinacidiphila guanduensis</name>
    <dbReference type="NCBI Taxonomy" id="310781"/>
    <lineage>
        <taxon>Bacteria</taxon>
        <taxon>Bacillati</taxon>
        <taxon>Actinomycetota</taxon>
        <taxon>Actinomycetes</taxon>
        <taxon>Kitasatosporales</taxon>
        <taxon>Streptomycetaceae</taxon>
        <taxon>Actinacidiphila</taxon>
    </lineage>
</organism>
<evidence type="ECO:0000256" key="2">
    <source>
        <dbReference type="SAM" id="Phobius"/>
    </source>
</evidence>
<accession>A0A1G9ZAE9</accession>
<dbReference type="InterPro" id="IPR001322">
    <property type="entry name" value="Lamin_tail_dom"/>
</dbReference>
<dbReference type="AlphaFoldDB" id="A0A1G9ZAE9"/>
<evidence type="ECO:0000313" key="5">
    <source>
        <dbReference type="Proteomes" id="UP000199341"/>
    </source>
</evidence>
<dbReference type="CDD" id="cd10283">
    <property type="entry name" value="MnuA_DNase1-like"/>
    <property type="match status" value="1"/>
</dbReference>
<feature type="region of interest" description="Disordered" evidence="1">
    <location>
        <begin position="1"/>
        <end position="33"/>
    </location>
</feature>
<feature type="compositionally biased region" description="Gly residues" evidence="1">
    <location>
        <begin position="240"/>
        <end position="269"/>
    </location>
</feature>
<feature type="region of interest" description="Disordered" evidence="1">
    <location>
        <begin position="224"/>
        <end position="279"/>
    </location>
</feature>
<dbReference type="PANTHER" id="PTHR42834:SF1">
    <property type="entry name" value="ENDONUCLEASE_EXONUCLEASE_PHOSPHATASE FAMILY PROTEIN (AFU_ORTHOLOGUE AFUA_3G09210)"/>
    <property type="match status" value="1"/>
</dbReference>
<evidence type="ECO:0000256" key="1">
    <source>
        <dbReference type="SAM" id="MobiDB-lite"/>
    </source>
</evidence>
<dbReference type="GO" id="GO:0003824">
    <property type="term" value="F:catalytic activity"/>
    <property type="evidence" value="ECO:0007669"/>
    <property type="project" value="InterPro"/>
</dbReference>
<reference evidence="4 5" key="1">
    <citation type="submission" date="2016-10" db="EMBL/GenBank/DDBJ databases">
        <authorList>
            <person name="de Groot N.N."/>
        </authorList>
    </citation>
    <scope>NUCLEOTIDE SEQUENCE [LARGE SCALE GENOMIC DNA]</scope>
    <source>
        <strain evidence="4 5">CGMCC 4.2022</strain>
    </source>
</reference>
<gene>
    <name evidence="4" type="ORF">SAMN05216259_10369</name>
</gene>
<keyword evidence="2" id="KW-0812">Transmembrane</keyword>
<dbReference type="InterPro" id="IPR005135">
    <property type="entry name" value="Endo/exonuclease/phosphatase"/>
</dbReference>
<dbReference type="SUPFAM" id="SSF56219">
    <property type="entry name" value="DNase I-like"/>
    <property type="match status" value="1"/>
</dbReference>
<dbReference type="PROSITE" id="PS51841">
    <property type="entry name" value="LTD"/>
    <property type="match status" value="1"/>
</dbReference>
<keyword evidence="2" id="KW-0472">Membrane</keyword>
<dbReference type="InterPro" id="IPR036691">
    <property type="entry name" value="Endo/exonu/phosph_ase_sf"/>
</dbReference>
<dbReference type="EMBL" id="FNIE01000003">
    <property type="protein sequence ID" value="SDN18055.1"/>
    <property type="molecule type" value="Genomic_DNA"/>
</dbReference>
<feature type="transmembrane region" description="Helical" evidence="2">
    <location>
        <begin position="37"/>
        <end position="57"/>
    </location>
</feature>
<dbReference type="Gene3D" id="3.60.10.10">
    <property type="entry name" value="Endonuclease/exonuclease/phosphatase"/>
    <property type="match status" value="1"/>
</dbReference>
<evidence type="ECO:0000259" key="3">
    <source>
        <dbReference type="PROSITE" id="PS51841"/>
    </source>
</evidence>
<dbReference type="Proteomes" id="UP000199341">
    <property type="component" value="Unassembled WGS sequence"/>
</dbReference>
<evidence type="ECO:0000313" key="4">
    <source>
        <dbReference type="EMBL" id="SDN18055.1"/>
    </source>
</evidence>
<name>A0A1G9ZAE9_9ACTN</name>
<protein>
    <recommendedName>
        <fullName evidence="3">LTD domain-containing protein</fullName>
    </recommendedName>
</protein>
<proteinExistence type="predicted"/>
<feature type="domain" description="LTD" evidence="3">
    <location>
        <begin position="53"/>
        <end position="193"/>
    </location>
</feature>
<dbReference type="STRING" id="310781.SAMN05216259_10369"/>
<sequence>MSHSSGADRPARSAAPEPTPPSPAADPARTSKRRRRVLPIGIAGALTIAGIGVHAAFAAPSADAVIAEVYGGGGNSGAQYTEDFVEIGNAGGASVDMGGYSVQYLPGAPTASSKWQVTPLAGTLAGGGRYLVGEGFGTGGTTPLPATDAAGAIALSGTSGTVALVQGSDPLTCVTAADCAADSRVKDLVGYGTATVHEGSGAAAGASNTASVARNAALTDTDDNAADFTAGAPTPQNSGGAAGGTGGATDGGTGDGGATGGTGDGGSTGGTTPPPATAAIHDIQGDTRISPYEGKQVAGVTGIVTGVRAYGSSQGFWFQDPHPDADPRTSEGIFVYTSSTPTVAVGDSVSVAGTVSDYYPGGKDAGGQSVTEITKPKVTTVSTGNPVPAPVVLDDRTVPDAFAPSAGGGSIENLPLRPDEYALDLYASLDGMNVSIGSSRVVGATDPYSELWVTVKPKQNPTKRGGTLYTGYDAPNSGRLMVQSLIPTATAPFPTANVGDTLSGTTTGPLDYNQFAGTYALQARTLGTVRSGGITPEVTDKAKPDQATIATYNVENLAPGNPQSKFDALAKGLVTNLRSPDVVALEEIQDNNGATDDGTVAADQTLTKLVAAITAAGGPHYQWREIDPVNDKDGGEPGGNIRQAFLFNPDRVGFVDIPGGGSTTAVGVTGKGSATSLTASPGRIAPDDPAWNDSRKPLAGEFTFRGKKLFVIANHFDSKGGDQGIDSVDQPPVRSSEVQRVRQAIIEHDFVQQIETADPKADVVVLGDLNDYQFSPAVTSLTDNGKTLTDLVNTLPVAERYSYVYEGNSQVLDHILVSPDLDRKVDYDVVHINAEFANQTSDHDPQVIRLRP</sequence>
<dbReference type="CDD" id="cd04486">
    <property type="entry name" value="YhcR_OBF_like"/>
    <property type="match status" value="1"/>
</dbReference>
<dbReference type="Pfam" id="PF03372">
    <property type="entry name" value="Exo_endo_phos"/>
    <property type="match status" value="1"/>
</dbReference>
<keyword evidence="2" id="KW-1133">Transmembrane helix</keyword>